<dbReference type="Proteomes" id="UP000033754">
    <property type="component" value="Unassembled WGS sequence"/>
</dbReference>
<organism evidence="1 2">
    <name type="scientific">Anaplasma phagocytophilum str. NCH-1</name>
    <dbReference type="NCBI Taxonomy" id="1359161"/>
    <lineage>
        <taxon>Bacteria</taxon>
        <taxon>Pseudomonadati</taxon>
        <taxon>Pseudomonadota</taxon>
        <taxon>Alphaproteobacteria</taxon>
        <taxon>Rickettsiales</taxon>
        <taxon>Anaplasmataceae</taxon>
        <taxon>Anaplasma</taxon>
        <taxon>phagocytophilum group</taxon>
    </lineage>
</organism>
<accession>A0A0F3N584</accession>
<sequence length="38" mass="4394">MYRSSAMYTKTGNLLTKSKFYFTTSRIIVPSLYKIIGI</sequence>
<proteinExistence type="predicted"/>
<comment type="caution">
    <text evidence="1">The sequence shown here is derived from an EMBL/GenBank/DDBJ whole genome shotgun (WGS) entry which is preliminary data.</text>
</comment>
<dbReference type="EMBL" id="LANT01000008">
    <property type="protein sequence ID" value="KJV63253.1"/>
    <property type="molecule type" value="Genomic_DNA"/>
</dbReference>
<name>A0A0F3N584_ANAPH</name>
<evidence type="ECO:0000313" key="2">
    <source>
        <dbReference type="Proteomes" id="UP000033754"/>
    </source>
</evidence>
<protein>
    <submittedName>
        <fullName evidence="1">Uncharacterized protein</fullName>
    </submittedName>
</protein>
<gene>
    <name evidence="1" type="ORF">EPHNCH_1131</name>
</gene>
<reference evidence="1 2" key="1">
    <citation type="submission" date="2015-01" db="EMBL/GenBank/DDBJ databases">
        <title>Genome Sequencing of Rickettsiales.</title>
        <authorList>
            <person name="Daugherty S.C."/>
            <person name="Su Q."/>
            <person name="Abolude K."/>
            <person name="Beier-Sexton M."/>
            <person name="Carlyon J.A."/>
            <person name="Carter R."/>
            <person name="Day N.P."/>
            <person name="Dumler S.J."/>
            <person name="Dyachenko V."/>
            <person name="Godinez A."/>
            <person name="Kurtti T.J."/>
            <person name="Lichay M."/>
            <person name="Mullins K.E."/>
            <person name="Ott S."/>
            <person name="Pappas-Brown V."/>
            <person name="Paris D.H."/>
            <person name="Patel P."/>
            <person name="Richards A.L."/>
            <person name="Sadzewicz L."/>
            <person name="Sears K."/>
            <person name="Seidman D."/>
            <person name="Sengamalay N."/>
            <person name="Stenos J."/>
            <person name="Tallon L.J."/>
            <person name="Vincent G."/>
            <person name="Fraser C.M."/>
            <person name="Munderloh U."/>
            <person name="Dunning-Hotopp J.C."/>
        </authorList>
    </citation>
    <scope>NUCLEOTIDE SEQUENCE [LARGE SCALE GENOMIC DNA]</scope>
    <source>
        <strain evidence="1 2">NCH-1</strain>
    </source>
</reference>
<evidence type="ECO:0000313" key="1">
    <source>
        <dbReference type="EMBL" id="KJV63253.1"/>
    </source>
</evidence>
<dbReference type="PATRIC" id="fig|1359161.3.peg.1275"/>
<dbReference type="AlphaFoldDB" id="A0A0F3N584"/>